<dbReference type="GO" id="GO:0050518">
    <property type="term" value="F:2-C-methyl-D-erythritol 4-phosphate cytidylyltransferase activity"/>
    <property type="evidence" value="ECO:0007669"/>
    <property type="project" value="UniProtKB-UniRule"/>
</dbReference>
<feature type="site" description="Transition state stabilizer" evidence="3">
    <location>
        <position position="23"/>
    </location>
</feature>
<dbReference type="EC" id="2.7.7.60" evidence="3"/>
<dbReference type="SUPFAM" id="SSF53448">
    <property type="entry name" value="Nucleotide-diphospho-sugar transferases"/>
    <property type="match status" value="1"/>
</dbReference>
<feature type="site" description="Transition state stabilizer" evidence="3">
    <location>
        <position position="30"/>
    </location>
</feature>
<dbReference type="PANTHER" id="PTHR32125">
    <property type="entry name" value="2-C-METHYL-D-ERYTHRITOL 4-PHOSPHATE CYTIDYLYLTRANSFERASE, CHLOROPLASTIC"/>
    <property type="match status" value="1"/>
</dbReference>
<proteinExistence type="inferred from homology"/>
<dbReference type="GO" id="GO:0019288">
    <property type="term" value="P:isopentenyl diphosphate biosynthetic process, methylerythritol 4-phosphate pathway"/>
    <property type="evidence" value="ECO:0007669"/>
    <property type="project" value="UniProtKB-UniRule"/>
</dbReference>
<dbReference type="InterPro" id="IPR034683">
    <property type="entry name" value="IspD/TarI"/>
</dbReference>
<gene>
    <name evidence="3 4" type="primary">ispD</name>
    <name evidence="4" type="ORF">E6K79_07670</name>
</gene>
<comment type="caution">
    <text evidence="4">The sequence shown here is derived from an EMBL/GenBank/DDBJ whole genome shotgun (WGS) entry which is preliminary data.</text>
</comment>
<accession>A0A538TLC9</accession>
<dbReference type="EMBL" id="VBOZ01000021">
    <property type="protein sequence ID" value="TMQ64422.1"/>
    <property type="molecule type" value="Genomic_DNA"/>
</dbReference>
<dbReference type="FunFam" id="3.90.550.10:FF:000003">
    <property type="entry name" value="2-C-methyl-D-erythritol 4-phosphate cytidylyltransferase"/>
    <property type="match status" value="1"/>
</dbReference>
<keyword evidence="2 3" id="KW-0548">Nucleotidyltransferase</keyword>
<evidence type="ECO:0000313" key="4">
    <source>
        <dbReference type="EMBL" id="TMQ64422.1"/>
    </source>
</evidence>
<comment type="function">
    <text evidence="3">Catalyzes the formation of 4-diphosphocytidyl-2-C-methyl-D-erythritol from CTP and 2-C-methyl-D-erythritol 4-phosphate (MEP).</text>
</comment>
<dbReference type="HAMAP" id="MF_00108">
    <property type="entry name" value="IspD"/>
    <property type="match status" value="1"/>
</dbReference>
<comment type="pathway">
    <text evidence="3">Isoprenoid biosynthesis; isopentenyl diphosphate biosynthesis via DXP pathway; isopentenyl diphosphate from 1-deoxy-D-xylulose 5-phosphate: step 2/6.</text>
</comment>
<organism evidence="4 5">
    <name type="scientific">Eiseniibacteriota bacterium</name>
    <dbReference type="NCBI Taxonomy" id="2212470"/>
    <lineage>
        <taxon>Bacteria</taxon>
        <taxon>Candidatus Eiseniibacteriota</taxon>
    </lineage>
</organism>
<protein>
    <recommendedName>
        <fullName evidence="3">2-C-methyl-D-erythritol 4-phosphate cytidylyltransferase</fullName>
        <ecNumber evidence="3">2.7.7.60</ecNumber>
    </recommendedName>
    <alternativeName>
        <fullName evidence="3">4-diphosphocytidyl-2C-methyl-D-erythritol synthase</fullName>
    </alternativeName>
    <alternativeName>
        <fullName evidence="3">MEP cytidylyltransferase</fullName>
        <shortName evidence="3">MCT</shortName>
    </alternativeName>
</protein>
<dbReference type="Proteomes" id="UP000317691">
    <property type="component" value="Unassembled WGS sequence"/>
</dbReference>
<name>A0A538TLC9_UNCEI</name>
<feature type="site" description="Positions MEP for the nucleophilic attack" evidence="3">
    <location>
        <position position="219"/>
    </location>
</feature>
<comment type="catalytic activity">
    <reaction evidence="3">
        <text>2-C-methyl-D-erythritol 4-phosphate + CTP + H(+) = 4-CDP-2-C-methyl-D-erythritol + diphosphate</text>
        <dbReference type="Rhea" id="RHEA:13429"/>
        <dbReference type="ChEBI" id="CHEBI:15378"/>
        <dbReference type="ChEBI" id="CHEBI:33019"/>
        <dbReference type="ChEBI" id="CHEBI:37563"/>
        <dbReference type="ChEBI" id="CHEBI:57823"/>
        <dbReference type="ChEBI" id="CHEBI:58262"/>
        <dbReference type="EC" id="2.7.7.60"/>
    </reaction>
</comment>
<evidence type="ECO:0000256" key="2">
    <source>
        <dbReference type="ARBA" id="ARBA00022695"/>
    </source>
</evidence>
<dbReference type="UniPathway" id="UPA00056">
    <property type="reaction ID" value="UER00093"/>
</dbReference>
<reference evidence="4 5" key="1">
    <citation type="journal article" date="2019" name="Nat. Microbiol.">
        <title>Mediterranean grassland soil C-N compound turnover is dependent on rainfall and depth, and is mediated by genomically divergent microorganisms.</title>
        <authorList>
            <person name="Diamond S."/>
            <person name="Andeer P.F."/>
            <person name="Li Z."/>
            <person name="Crits-Christoph A."/>
            <person name="Burstein D."/>
            <person name="Anantharaman K."/>
            <person name="Lane K.R."/>
            <person name="Thomas B.C."/>
            <person name="Pan C."/>
            <person name="Northen T.R."/>
            <person name="Banfield J.F."/>
        </authorList>
    </citation>
    <scope>NUCLEOTIDE SEQUENCE [LARGE SCALE GENOMIC DNA]</scope>
    <source>
        <strain evidence="4">WS_9</strain>
    </source>
</reference>
<dbReference type="Gene3D" id="3.90.550.10">
    <property type="entry name" value="Spore Coat Polysaccharide Biosynthesis Protein SpsA, Chain A"/>
    <property type="match status" value="1"/>
</dbReference>
<dbReference type="InterPro" id="IPR029044">
    <property type="entry name" value="Nucleotide-diphossugar_trans"/>
</dbReference>
<evidence type="ECO:0000256" key="1">
    <source>
        <dbReference type="ARBA" id="ARBA00022679"/>
    </source>
</evidence>
<comment type="similarity">
    <text evidence="3">Belongs to the IspD/TarI cytidylyltransferase family. IspD subfamily.</text>
</comment>
<dbReference type="CDD" id="cd02516">
    <property type="entry name" value="CDP-ME_synthetase"/>
    <property type="match status" value="1"/>
</dbReference>
<evidence type="ECO:0000256" key="3">
    <source>
        <dbReference type="HAMAP-Rule" id="MF_00108"/>
    </source>
</evidence>
<dbReference type="AlphaFoldDB" id="A0A538TLC9"/>
<dbReference type="PANTHER" id="PTHR32125:SF4">
    <property type="entry name" value="2-C-METHYL-D-ERYTHRITOL 4-PHOSPHATE CYTIDYLYLTRANSFERASE, CHLOROPLASTIC"/>
    <property type="match status" value="1"/>
</dbReference>
<keyword evidence="3" id="KW-0414">Isoprene biosynthesis</keyword>
<keyword evidence="1 3" id="KW-0808">Transferase</keyword>
<dbReference type="InterPro" id="IPR001228">
    <property type="entry name" value="IspD"/>
</dbReference>
<dbReference type="Pfam" id="PF01128">
    <property type="entry name" value="IspD"/>
    <property type="match status" value="1"/>
</dbReference>
<dbReference type="NCBIfam" id="TIGR00453">
    <property type="entry name" value="ispD"/>
    <property type="match status" value="1"/>
</dbReference>
<evidence type="ECO:0000313" key="5">
    <source>
        <dbReference type="Proteomes" id="UP000317691"/>
    </source>
</evidence>
<sequence>MSDRATTPPDLAVILAGAGEGRRMEGRGPKALLEVGGSTLLERVASTFLTHPAVGEIVAVVPERLVAEARSRLDALANPRGARVTAIAGGATRQESVRLGMGALQRSLSYIAVHDVARALVDGDLISRVLEAARETGAAIPALPLRDTVKEVDRGRIVRTIPRDRLQGAQTPQIFARDILARAHARPDATDAGATDDAGLVEAAGLAVAVVPGDPSNLKLTEPSDVIAIESHLRAGGAS</sequence>
<feature type="site" description="Positions MEP for the nucleophilic attack" evidence="3">
    <location>
        <position position="163"/>
    </location>
</feature>
<dbReference type="InterPro" id="IPR050088">
    <property type="entry name" value="IspD/TarI_cytidylyltransf_bact"/>
</dbReference>